<feature type="compositionally biased region" description="Low complexity" evidence="1">
    <location>
        <begin position="128"/>
        <end position="155"/>
    </location>
</feature>
<protein>
    <submittedName>
        <fullName evidence="2">Uncharacterized protein</fullName>
    </submittedName>
</protein>
<accession>A0ABQ2I9B1</accession>
<gene>
    <name evidence="2" type="ORF">GCM10009721_30500</name>
</gene>
<dbReference type="Proteomes" id="UP000623461">
    <property type="component" value="Unassembled WGS sequence"/>
</dbReference>
<reference evidence="3" key="1">
    <citation type="journal article" date="2019" name="Int. J. Syst. Evol. Microbiol.">
        <title>The Global Catalogue of Microorganisms (GCM) 10K type strain sequencing project: providing services to taxonomists for standard genome sequencing and annotation.</title>
        <authorList>
            <consortium name="The Broad Institute Genomics Platform"/>
            <consortium name="The Broad Institute Genome Sequencing Center for Infectious Disease"/>
            <person name="Wu L."/>
            <person name="Ma J."/>
        </authorList>
    </citation>
    <scope>NUCLEOTIDE SEQUENCE [LARGE SCALE GENOMIC DNA]</scope>
    <source>
        <strain evidence="3">JCM 1365</strain>
    </source>
</reference>
<feature type="compositionally biased region" description="Basic residues" evidence="1">
    <location>
        <begin position="117"/>
        <end position="127"/>
    </location>
</feature>
<name>A0ABQ2I9B1_9MICO</name>
<organism evidence="2 3">
    <name type="scientific">Terrabacter tumescens</name>
    <dbReference type="NCBI Taxonomy" id="60443"/>
    <lineage>
        <taxon>Bacteria</taxon>
        <taxon>Bacillati</taxon>
        <taxon>Actinomycetota</taxon>
        <taxon>Actinomycetes</taxon>
        <taxon>Micrococcales</taxon>
        <taxon>Intrasporangiaceae</taxon>
        <taxon>Terrabacter</taxon>
    </lineage>
</organism>
<dbReference type="Gene3D" id="3.40.50.12780">
    <property type="entry name" value="N-terminal domain of ligase-like"/>
    <property type="match status" value="1"/>
</dbReference>
<dbReference type="SUPFAM" id="SSF56801">
    <property type="entry name" value="Acetyl-CoA synthetase-like"/>
    <property type="match status" value="1"/>
</dbReference>
<dbReference type="InterPro" id="IPR042099">
    <property type="entry name" value="ANL_N_sf"/>
</dbReference>
<dbReference type="RefSeq" id="WP_030198693.1">
    <property type="nucleotide sequence ID" value="NZ_BMNZ01000005.1"/>
</dbReference>
<evidence type="ECO:0000313" key="2">
    <source>
        <dbReference type="EMBL" id="GGN01199.1"/>
    </source>
</evidence>
<keyword evidence="3" id="KW-1185">Reference proteome</keyword>
<evidence type="ECO:0000313" key="3">
    <source>
        <dbReference type="Proteomes" id="UP000623461"/>
    </source>
</evidence>
<dbReference type="EMBL" id="BMNZ01000005">
    <property type="protein sequence ID" value="GGN01199.1"/>
    <property type="molecule type" value="Genomic_DNA"/>
</dbReference>
<comment type="caution">
    <text evidence="2">The sequence shown here is derived from an EMBL/GenBank/DDBJ whole genome shotgun (WGS) entry which is preliminary data.</text>
</comment>
<sequence length="155" mass="16734">MGDMAVQGRTAQREPIEHVPSLPPLVGDYVERRRTFSWDGARDWLQGDAEGHLNMAHEAVDRHARGELAHAVAVRFLARTAPTAELTYAQLREQSDITAAALRRPGQQLAGQACRACRARRSRRSRRGVPGVSGATPGPGAAAARAPRAGGCRPR</sequence>
<proteinExistence type="predicted"/>
<feature type="region of interest" description="Disordered" evidence="1">
    <location>
        <begin position="113"/>
        <end position="155"/>
    </location>
</feature>
<evidence type="ECO:0000256" key="1">
    <source>
        <dbReference type="SAM" id="MobiDB-lite"/>
    </source>
</evidence>